<evidence type="ECO:0000256" key="2">
    <source>
        <dbReference type="SAM" id="SignalP"/>
    </source>
</evidence>
<dbReference type="KEGG" id="slk:SLUN_34970"/>
<feature type="signal peptide" evidence="2">
    <location>
        <begin position="1"/>
        <end position="26"/>
    </location>
</feature>
<keyword evidence="2" id="KW-0732">Signal</keyword>
<feature type="chain" id="PRO_5038354221" description="Integral membrane protein" evidence="2">
    <location>
        <begin position="27"/>
        <end position="167"/>
    </location>
</feature>
<dbReference type="GeneID" id="55660454"/>
<dbReference type="OrthoDB" id="4329649at2"/>
<keyword evidence="1" id="KW-1133">Transmembrane helix</keyword>
<dbReference type="AlphaFoldDB" id="A0A2R4TC08"/>
<evidence type="ECO:0000313" key="3">
    <source>
        <dbReference type="EMBL" id="AVZ76644.1"/>
    </source>
</evidence>
<keyword evidence="1" id="KW-0472">Membrane</keyword>
<organism evidence="3 4">
    <name type="scientific">Streptomyces lunaelactis</name>
    <dbReference type="NCBI Taxonomy" id="1535768"/>
    <lineage>
        <taxon>Bacteria</taxon>
        <taxon>Bacillati</taxon>
        <taxon>Actinomycetota</taxon>
        <taxon>Actinomycetes</taxon>
        <taxon>Kitasatosporales</taxon>
        <taxon>Streptomycetaceae</taxon>
        <taxon>Streptomyces</taxon>
    </lineage>
</organism>
<dbReference type="RefSeq" id="WP_108153933.1">
    <property type="nucleotide sequence ID" value="NZ_CP026304.1"/>
</dbReference>
<evidence type="ECO:0000313" key="4">
    <source>
        <dbReference type="Proteomes" id="UP000244201"/>
    </source>
</evidence>
<proteinExistence type="predicted"/>
<feature type="transmembrane region" description="Helical" evidence="1">
    <location>
        <begin position="138"/>
        <end position="157"/>
    </location>
</feature>
<protein>
    <recommendedName>
        <fullName evidence="5">Integral membrane protein</fullName>
    </recommendedName>
</protein>
<gene>
    <name evidence="3" type="ORF">SLUN_34970</name>
</gene>
<evidence type="ECO:0000256" key="1">
    <source>
        <dbReference type="SAM" id="Phobius"/>
    </source>
</evidence>
<keyword evidence="4" id="KW-1185">Reference proteome</keyword>
<sequence length="167" mass="16429">MRASRALAVAAAACVAVGLSAPLAAAGGDNNQNTGPINISVNPQAVHPGGILTITVQGCNRGGTVSSSVFPTTNLSGNQGGRATATARVNDNATPGQYHLSVRCNDNPQVATQQFTVLPARGAQGGLGGSVGPSSTEMALGGGLVAAAAVGGTLFIARRRRVISGKV</sequence>
<keyword evidence="1" id="KW-0812">Transmembrane</keyword>
<name>A0A2R4TC08_9ACTN</name>
<reference evidence="3 4" key="1">
    <citation type="submission" date="2018-01" db="EMBL/GenBank/DDBJ databases">
        <title>Complete genome sequence of Streptomyces lunaelactis MM109T, a Ferroverdin A producer isolated from cave moonmilk deposits.</title>
        <authorList>
            <person name="Naome A."/>
            <person name="Martinet L."/>
            <person name="Maciejewska M."/>
            <person name="Anderssen S."/>
            <person name="Adam D."/>
            <person name="Tenconi E."/>
            <person name="Deflandre B."/>
            <person name="Arguelles-Arias A."/>
            <person name="Calusinska M."/>
            <person name="Copieters W."/>
            <person name="Karim L."/>
            <person name="Hanikenne M."/>
            <person name="Baurain D."/>
            <person name="van Wezel G."/>
            <person name="Smargiasso N."/>
            <person name="de Pauw E."/>
            <person name="Delfosse P."/>
            <person name="Rigali S."/>
        </authorList>
    </citation>
    <scope>NUCLEOTIDE SEQUENCE [LARGE SCALE GENOMIC DNA]</scope>
    <source>
        <strain evidence="3 4">MM109</strain>
    </source>
</reference>
<dbReference type="EMBL" id="CP026304">
    <property type="protein sequence ID" value="AVZ76644.1"/>
    <property type="molecule type" value="Genomic_DNA"/>
</dbReference>
<evidence type="ECO:0008006" key="5">
    <source>
        <dbReference type="Google" id="ProtNLM"/>
    </source>
</evidence>
<accession>A0A2R4TC08</accession>
<dbReference type="Proteomes" id="UP000244201">
    <property type="component" value="Chromosome"/>
</dbReference>